<reference evidence="2" key="1">
    <citation type="submission" date="2013-06" db="EMBL/GenBank/DDBJ databases">
        <authorList>
            <person name="Zhao Q."/>
        </authorList>
    </citation>
    <scope>NUCLEOTIDE SEQUENCE</scope>
    <source>
        <strain evidence="2">cv. W1943</strain>
    </source>
</reference>
<dbReference type="EnsemblPlants" id="ORUFI05G00620.1">
    <property type="protein sequence ID" value="ORUFI05G00620.1"/>
    <property type="gene ID" value="ORUFI05G00620"/>
</dbReference>
<evidence type="ECO:0000313" key="2">
    <source>
        <dbReference type="Proteomes" id="UP000008022"/>
    </source>
</evidence>
<dbReference type="Proteomes" id="UP000008022">
    <property type="component" value="Unassembled WGS sequence"/>
</dbReference>
<keyword evidence="2" id="KW-1185">Reference proteome</keyword>
<evidence type="ECO:0000313" key="1">
    <source>
        <dbReference type="EnsemblPlants" id="ORUFI05G00620.1"/>
    </source>
</evidence>
<dbReference type="Gramene" id="ORUFI05G00620.1">
    <property type="protein sequence ID" value="ORUFI05G00620.1"/>
    <property type="gene ID" value="ORUFI05G00620"/>
</dbReference>
<name>A0A0E0PGI4_ORYRU</name>
<dbReference type="HOGENOM" id="CLU_3320873_0_0_1"/>
<organism evidence="1 2">
    <name type="scientific">Oryza rufipogon</name>
    <name type="common">Brownbeard rice</name>
    <name type="synonym">Asian wild rice</name>
    <dbReference type="NCBI Taxonomy" id="4529"/>
    <lineage>
        <taxon>Eukaryota</taxon>
        <taxon>Viridiplantae</taxon>
        <taxon>Streptophyta</taxon>
        <taxon>Embryophyta</taxon>
        <taxon>Tracheophyta</taxon>
        <taxon>Spermatophyta</taxon>
        <taxon>Magnoliopsida</taxon>
        <taxon>Liliopsida</taxon>
        <taxon>Poales</taxon>
        <taxon>Poaceae</taxon>
        <taxon>BOP clade</taxon>
        <taxon>Oryzoideae</taxon>
        <taxon>Oryzeae</taxon>
        <taxon>Oryzinae</taxon>
        <taxon>Oryza</taxon>
    </lineage>
</organism>
<reference evidence="1" key="2">
    <citation type="submission" date="2015-06" db="UniProtKB">
        <authorList>
            <consortium name="EnsemblPlants"/>
        </authorList>
    </citation>
    <scope>IDENTIFICATION</scope>
</reference>
<sequence>MCRNSLRTIQEVMMSCYLQLARTRLTILRMSGTARLLVR</sequence>
<dbReference type="AlphaFoldDB" id="A0A0E0PGI4"/>
<accession>A0A0E0PGI4</accession>
<proteinExistence type="predicted"/>
<protein>
    <submittedName>
        <fullName evidence="1">Uncharacterized protein</fullName>
    </submittedName>
</protein>